<organism evidence="3 4">
    <name type="scientific">Priestia koreensis</name>
    <dbReference type="NCBI Taxonomy" id="284581"/>
    <lineage>
        <taxon>Bacteria</taxon>
        <taxon>Bacillati</taxon>
        <taxon>Bacillota</taxon>
        <taxon>Bacilli</taxon>
        <taxon>Bacillales</taxon>
        <taxon>Bacillaceae</taxon>
        <taxon>Priestia</taxon>
    </lineage>
</organism>
<evidence type="ECO:0000259" key="2">
    <source>
        <dbReference type="Pfam" id="PF03448"/>
    </source>
</evidence>
<evidence type="ECO:0000313" key="3">
    <source>
        <dbReference type="EMBL" id="KOO46608.1"/>
    </source>
</evidence>
<accession>A0A0M0L7E8</accession>
<dbReference type="RefSeq" id="WP_053401703.1">
    <property type="nucleotide sequence ID" value="NZ_LILC01000013.1"/>
</dbReference>
<dbReference type="STRING" id="284581.AMD01_12400"/>
<proteinExistence type="predicted"/>
<evidence type="ECO:0000256" key="1">
    <source>
        <dbReference type="SAM" id="Coils"/>
    </source>
</evidence>
<feature type="domain" description="Magnesium transporter MgtE intracellular" evidence="2">
    <location>
        <begin position="138"/>
        <end position="197"/>
    </location>
</feature>
<dbReference type="Proteomes" id="UP000037558">
    <property type="component" value="Unassembled WGS sequence"/>
</dbReference>
<keyword evidence="4" id="KW-1185">Reference proteome</keyword>
<keyword evidence="1" id="KW-0175">Coiled coil</keyword>
<dbReference type="PATRIC" id="fig|284581.3.peg.2601"/>
<dbReference type="InterPro" id="IPR006668">
    <property type="entry name" value="Mg_transptr_MgtE_intracell_dom"/>
</dbReference>
<dbReference type="EMBL" id="LILC01000013">
    <property type="protein sequence ID" value="KOO46608.1"/>
    <property type="molecule type" value="Genomic_DNA"/>
</dbReference>
<gene>
    <name evidence="3" type="ORF">AMD01_12400</name>
</gene>
<name>A0A0M0L7E8_9BACI</name>
<dbReference type="OrthoDB" id="1724615at2"/>
<feature type="coiled-coil region" evidence="1">
    <location>
        <begin position="78"/>
        <end position="136"/>
    </location>
</feature>
<reference evidence="4" key="1">
    <citation type="submission" date="2015-08" db="EMBL/GenBank/DDBJ databases">
        <title>Fjat-14210 dsm16467.</title>
        <authorList>
            <person name="Liu B."/>
            <person name="Wang J."/>
            <person name="Zhu Y."/>
            <person name="Liu G."/>
            <person name="Chen Q."/>
            <person name="Chen Z."/>
            <person name="Lan J."/>
            <person name="Che J."/>
            <person name="Ge C."/>
            <person name="Shi H."/>
            <person name="Pan Z."/>
            <person name="Liu X."/>
        </authorList>
    </citation>
    <scope>NUCLEOTIDE SEQUENCE [LARGE SCALE GENOMIC DNA]</scope>
    <source>
        <strain evidence="4">DSM 16467</strain>
    </source>
</reference>
<evidence type="ECO:0000313" key="4">
    <source>
        <dbReference type="Proteomes" id="UP000037558"/>
    </source>
</evidence>
<dbReference type="SUPFAM" id="SSF158791">
    <property type="entry name" value="MgtE N-terminal domain-like"/>
    <property type="match status" value="1"/>
</dbReference>
<dbReference type="AlphaFoldDB" id="A0A0M0L7E8"/>
<comment type="caution">
    <text evidence="3">The sequence shown here is derived from an EMBL/GenBank/DDBJ whole genome shotgun (WGS) entry which is preliminary data.</text>
</comment>
<protein>
    <recommendedName>
        <fullName evidence="2">Magnesium transporter MgtE intracellular domain-containing protein</fullName>
    </recommendedName>
</protein>
<sequence length="204" mass="22703">MSKKKSQVVEEENTKTSKVQLFFFVFLIPTIFTLVIMYIILIVAGVDVNKKIGEIAQNTPILNKVVDNKGESAAQLPEAEKQKEFDRLKKTLDKQNKKMTEVQQASDQKDTTIGQLKAQIEKLQQEKEDAAKAGQKSSADDQKLLSTFQDITPKKAALIFAQLNQQQALTLMKKLDSTQLASILEKMDPAVAAKYVNLLASSTS</sequence>
<dbReference type="Pfam" id="PF03448">
    <property type="entry name" value="MgtE_N"/>
    <property type="match status" value="1"/>
</dbReference>